<reference evidence="1 2" key="1">
    <citation type="journal article" date="2018" name="Front. Plant Sci.">
        <title>Red Clover (Trifolium pratense) and Zigzag Clover (T. medium) - A Picture of Genomic Similarities and Differences.</title>
        <authorList>
            <person name="Dluhosova J."/>
            <person name="Istvanek J."/>
            <person name="Nedelnik J."/>
            <person name="Repkova J."/>
        </authorList>
    </citation>
    <scope>NUCLEOTIDE SEQUENCE [LARGE SCALE GENOMIC DNA]</scope>
    <source>
        <strain evidence="2">cv. 10/8</strain>
        <tissue evidence="1">Leaf</tissue>
    </source>
</reference>
<evidence type="ECO:0008006" key="3">
    <source>
        <dbReference type="Google" id="ProtNLM"/>
    </source>
</evidence>
<accession>A0A392RJL2</accession>
<dbReference type="AlphaFoldDB" id="A0A392RJL2"/>
<organism evidence="1 2">
    <name type="scientific">Trifolium medium</name>
    <dbReference type="NCBI Taxonomy" id="97028"/>
    <lineage>
        <taxon>Eukaryota</taxon>
        <taxon>Viridiplantae</taxon>
        <taxon>Streptophyta</taxon>
        <taxon>Embryophyta</taxon>
        <taxon>Tracheophyta</taxon>
        <taxon>Spermatophyta</taxon>
        <taxon>Magnoliopsida</taxon>
        <taxon>eudicotyledons</taxon>
        <taxon>Gunneridae</taxon>
        <taxon>Pentapetalae</taxon>
        <taxon>rosids</taxon>
        <taxon>fabids</taxon>
        <taxon>Fabales</taxon>
        <taxon>Fabaceae</taxon>
        <taxon>Papilionoideae</taxon>
        <taxon>50 kb inversion clade</taxon>
        <taxon>NPAAA clade</taxon>
        <taxon>Hologalegina</taxon>
        <taxon>IRL clade</taxon>
        <taxon>Trifolieae</taxon>
        <taxon>Trifolium</taxon>
    </lineage>
</organism>
<evidence type="ECO:0000313" key="1">
    <source>
        <dbReference type="EMBL" id="MCI35950.1"/>
    </source>
</evidence>
<dbReference type="Proteomes" id="UP000265520">
    <property type="component" value="Unassembled WGS sequence"/>
</dbReference>
<comment type="caution">
    <text evidence="1">The sequence shown here is derived from an EMBL/GenBank/DDBJ whole genome shotgun (WGS) entry which is preliminary data.</text>
</comment>
<sequence length="130" mass="14530">MSTLYLSMKYPLDDGRVGMVRGDQALARQCYESSLRIKSSQTVGEQLHVAKTGTNEVNTVESTDLDPREEFQDRRVIPIEELESIQIGEAAHQTTSLGTNLSVEEKEKIISILENNVDLFAWKPSDMSGI</sequence>
<protein>
    <recommendedName>
        <fullName evidence="3">Gag-pol polyprotein</fullName>
    </recommendedName>
</protein>
<keyword evidence="2" id="KW-1185">Reference proteome</keyword>
<proteinExistence type="predicted"/>
<feature type="non-terminal residue" evidence="1">
    <location>
        <position position="130"/>
    </location>
</feature>
<evidence type="ECO:0000313" key="2">
    <source>
        <dbReference type="Proteomes" id="UP000265520"/>
    </source>
</evidence>
<dbReference type="EMBL" id="LXQA010228705">
    <property type="protein sequence ID" value="MCI35950.1"/>
    <property type="molecule type" value="Genomic_DNA"/>
</dbReference>
<name>A0A392RJL2_9FABA</name>